<dbReference type="InterPro" id="IPR021339">
    <property type="entry name" value="DUF2956"/>
</dbReference>
<dbReference type="RefSeq" id="WP_192395111.1">
    <property type="nucleotide sequence ID" value="NZ_CAJHIU010000003.1"/>
</dbReference>
<reference evidence="3 4" key="1">
    <citation type="submission" date="2020-09" db="EMBL/GenBank/DDBJ databases">
        <title>Methylomonas albis sp. nov. and Methylomonas fluvii sp. nov.: Two cold-adapted methanotrophs from the River Elbe and an amended description of Methylovulum psychrotolerans strain Eb1.</title>
        <authorList>
            <person name="Bussmann I.K."/>
            <person name="Klings K.-W."/>
            <person name="Warnstedt J."/>
            <person name="Hoppert M."/>
            <person name="Saborowski A."/>
            <person name="Horn F."/>
            <person name="Liebner S."/>
        </authorList>
    </citation>
    <scope>NUCLEOTIDE SEQUENCE [LARGE SCALE GENOMIC DNA]</scope>
    <source>
        <strain evidence="3 4">EbB</strain>
    </source>
</reference>
<organism evidence="3 4">
    <name type="scientific">Methylomonas fluvii</name>
    <dbReference type="NCBI Taxonomy" id="1854564"/>
    <lineage>
        <taxon>Bacteria</taxon>
        <taxon>Pseudomonadati</taxon>
        <taxon>Pseudomonadota</taxon>
        <taxon>Gammaproteobacteria</taxon>
        <taxon>Methylococcales</taxon>
        <taxon>Methylococcaceae</taxon>
        <taxon>Methylomonas</taxon>
    </lineage>
</organism>
<keyword evidence="2" id="KW-0812">Transmembrane</keyword>
<evidence type="ECO:0000256" key="1">
    <source>
        <dbReference type="SAM" id="Coils"/>
    </source>
</evidence>
<gene>
    <name evidence="3" type="ORF">EBB_17775</name>
</gene>
<comment type="caution">
    <text evidence="3">The sequence shown here is derived from an EMBL/GenBank/DDBJ whole genome shotgun (WGS) entry which is preliminary data.</text>
</comment>
<evidence type="ECO:0000313" key="4">
    <source>
        <dbReference type="Proteomes" id="UP000641152"/>
    </source>
</evidence>
<evidence type="ECO:0000313" key="3">
    <source>
        <dbReference type="EMBL" id="MBD9362327.1"/>
    </source>
</evidence>
<name>A0ABR9DGX8_9GAMM</name>
<evidence type="ECO:0000256" key="2">
    <source>
        <dbReference type="SAM" id="Phobius"/>
    </source>
</evidence>
<dbReference type="EMBL" id="JACXST010000003">
    <property type="protein sequence ID" value="MBD9362327.1"/>
    <property type="molecule type" value="Genomic_DNA"/>
</dbReference>
<feature type="coiled-coil region" evidence="1">
    <location>
        <begin position="45"/>
        <end position="79"/>
    </location>
</feature>
<keyword evidence="2" id="KW-1133">Transmembrane helix</keyword>
<keyword evidence="4" id="KW-1185">Reference proteome</keyword>
<dbReference type="Proteomes" id="UP000641152">
    <property type="component" value="Unassembled WGS sequence"/>
</dbReference>
<dbReference type="Pfam" id="PF11169">
    <property type="entry name" value="DUF2956"/>
    <property type="match status" value="1"/>
</dbReference>
<feature type="transmembrane region" description="Helical" evidence="2">
    <location>
        <begin position="91"/>
        <end position="110"/>
    </location>
</feature>
<sequence length="112" mass="13338">MTKDYYQKPSPQTQEEALKIAKSIQRPAQTKEQTKLIAQGIQQGIDLYKRQQKEKARELNKQRKKLAKQKEQIIEQDDQEDQSVIIYQPHWLPWSLLIITWLVIGIYYTLVK</sequence>
<accession>A0ABR9DGX8</accession>
<protein>
    <submittedName>
        <fullName evidence="3">DUF2956 domain-containing protein</fullName>
    </submittedName>
</protein>
<proteinExistence type="predicted"/>
<keyword evidence="2" id="KW-0472">Membrane</keyword>
<keyword evidence="1" id="KW-0175">Coiled coil</keyword>